<evidence type="ECO:0000256" key="10">
    <source>
        <dbReference type="SAM" id="MobiDB-lite"/>
    </source>
</evidence>
<organism evidence="12 13">
    <name type="scientific">Pseudomarimonas arenosa</name>
    <dbReference type="NCBI Taxonomy" id="2774145"/>
    <lineage>
        <taxon>Bacteria</taxon>
        <taxon>Pseudomonadati</taxon>
        <taxon>Pseudomonadota</taxon>
        <taxon>Gammaproteobacteria</taxon>
        <taxon>Lysobacterales</taxon>
        <taxon>Lysobacteraceae</taxon>
        <taxon>Pseudomarimonas</taxon>
    </lineage>
</organism>
<dbReference type="GO" id="GO:0006269">
    <property type="term" value="P:DNA replication, synthesis of primer"/>
    <property type="evidence" value="ECO:0007669"/>
    <property type="project" value="UniProtKB-KW"/>
</dbReference>
<keyword evidence="9" id="KW-0804">Transcription</keyword>
<comment type="caution">
    <text evidence="12">The sequence shown here is derived from an EMBL/GenBank/DDBJ whole genome shotgun (WGS) entry which is preliminary data.</text>
</comment>
<evidence type="ECO:0000256" key="2">
    <source>
        <dbReference type="ARBA" id="ARBA00022515"/>
    </source>
</evidence>
<keyword evidence="13" id="KW-1185">Reference proteome</keyword>
<keyword evidence="5" id="KW-0235">DNA replication</keyword>
<dbReference type="CDD" id="cd03364">
    <property type="entry name" value="TOPRIM_DnaG_primases"/>
    <property type="match status" value="1"/>
</dbReference>
<sequence>MARIPDAEIDRLRNSVNLVRLIEADGHTLKRTGKDWACACPFHDGDNEPSLIVSPDKNLFHCFACGAAGSPIDWLMKRRGLAFRRAVEVLRAELGETAGDVPSTSARVIAPLPADADDAALLAEVVELYHQTLRTDAAVQAYLAKRGLDHPEVIDVFKLGYANRTLAYRLPEKQLKAGAAVRGQLQRLGVLRASGHEHLAGSLVVPVFDAAGNVAELYGRKLSDQQREGTPLHLYLPGPHRGVFNLTGIRGSNEVILCEALLDALTFWCAGYRHVTSAFGVGGFTDELLQALIENSTQRVLIAYDRDEAGERAAEALAPKLAAQGIAAYRVQFPKSLDANAYALKVGPAAKSLGLVLQQAVPMGTAKALPVHVAVERPVKVQDAPAPVAAPALAEVSPLVAAVALPAPVAEVLASSTSPSPSDGPAIEVSEQQAVIVLGDRRYRVRGLAKNLSADTLKVNVLAVRGEQMHIDTLDLYAAKARQVFVKQSASALDTEESVIERDLAKLLLALEGLQEQAIRAAVTPKKAEASVSPEQQDRALALLRDPRLVERIVSDVGAIGVVGEDANALVGYLACVSRKLDKPLAILIQSTSAAGKSTLMDALLSLMPEHERVHYSAMTGQSLFYLGEGDLRHSILAIAEEEGVRQAAYALKLLQSQGELTIASTGKDPTTGKLVTEEYRVEGPVMLFLTTTAIDLDEELLNRCLVLTINETREQTEAIHRRQREARTLAGLVASKQGAAIRALHQAAQSLLKPLAVVNPYAEALTFRSESTRMRRDHAKYLTLIDAIAFLHQYQRPVKTATVAGKVVEYVEVTLDDIALANRLAHEVLGRSLDELPPQTRRLLGMIVAMVGARCAAQRIERRDLRFTRADVRAVAGLSETQLRLHLERLVDLDYLLVHRGQRGQSFVYELQFDGTAEDAVPRVMGLVDVDVLRSTDTTPSSRGTAVSSRGSGPEFAGSSRPHRGGFAAGSRGEETPRNATPDADISSLAAAVEETALPGTPRRTATQRKPNGAHPTP</sequence>
<dbReference type="RefSeq" id="WP_192031618.1">
    <property type="nucleotide sequence ID" value="NZ_JACYTR010000094.1"/>
</dbReference>
<dbReference type="PROSITE" id="PS50880">
    <property type="entry name" value="TOPRIM"/>
    <property type="match status" value="1"/>
</dbReference>
<keyword evidence="1" id="KW-0240">DNA-directed RNA polymerase</keyword>
<dbReference type="Gene3D" id="3.90.980.10">
    <property type="entry name" value="DNA primase, catalytic core, N-terminal domain"/>
    <property type="match status" value="1"/>
</dbReference>
<dbReference type="AlphaFoldDB" id="A0AAW3ZV74"/>
<name>A0AAW3ZV74_9GAMM</name>
<keyword evidence="3" id="KW-0808">Transferase</keyword>
<dbReference type="Gene3D" id="3.90.580.10">
    <property type="entry name" value="Zinc finger, CHC2-type domain"/>
    <property type="match status" value="1"/>
</dbReference>
<dbReference type="InterPro" id="IPR034151">
    <property type="entry name" value="TOPRIM_DnaG_bac"/>
</dbReference>
<dbReference type="GO" id="GO:0003899">
    <property type="term" value="F:DNA-directed RNA polymerase activity"/>
    <property type="evidence" value="ECO:0007669"/>
    <property type="project" value="InterPro"/>
</dbReference>
<keyword evidence="7" id="KW-0863">Zinc-finger</keyword>
<protein>
    <submittedName>
        <fullName evidence="12">Toprim domain-containing protein</fullName>
    </submittedName>
</protein>
<gene>
    <name evidence="12" type="ORF">IFO71_20840</name>
</gene>
<dbReference type="InterPro" id="IPR002694">
    <property type="entry name" value="Znf_CHC2"/>
</dbReference>
<evidence type="ECO:0000256" key="1">
    <source>
        <dbReference type="ARBA" id="ARBA00022478"/>
    </source>
</evidence>
<evidence type="ECO:0000256" key="4">
    <source>
        <dbReference type="ARBA" id="ARBA00022695"/>
    </source>
</evidence>
<dbReference type="InterPro" id="IPR050219">
    <property type="entry name" value="DnaG_primase"/>
</dbReference>
<dbReference type="Gene3D" id="3.40.1360.10">
    <property type="match status" value="1"/>
</dbReference>
<accession>A0AAW3ZV74</accession>
<evidence type="ECO:0000313" key="12">
    <source>
        <dbReference type="EMBL" id="MBD8528202.1"/>
    </source>
</evidence>
<dbReference type="SUPFAM" id="SSF57783">
    <property type="entry name" value="Zinc beta-ribbon"/>
    <property type="match status" value="1"/>
</dbReference>
<evidence type="ECO:0000259" key="11">
    <source>
        <dbReference type="PROSITE" id="PS50880"/>
    </source>
</evidence>
<feature type="compositionally biased region" description="Polar residues" evidence="10">
    <location>
        <begin position="936"/>
        <end position="952"/>
    </location>
</feature>
<feature type="region of interest" description="Disordered" evidence="10">
    <location>
        <begin position="936"/>
        <end position="1019"/>
    </location>
</feature>
<dbReference type="Proteomes" id="UP000613768">
    <property type="component" value="Unassembled WGS sequence"/>
</dbReference>
<dbReference type="InterPro" id="IPR037068">
    <property type="entry name" value="DNA_primase_core_N_sf"/>
</dbReference>
<dbReference type="Pfam" id="PF13155">
    <property type="entry name" value="Toprim_2"/>
    <property type="match status" value="1"/>
</dbReference>
<keyword evidence="2" id="KW-0639">Primosome</keyword>
<dbReference type="EMBL" id="JACYTR010000094">
    <property type="protein sequence ID" value="MBD8528202.1"/>
    <property type="molecule type" value="Genomic_DNA"/>
</dbReference>
<keyword evidence="6" id="KW-0479">Metal-binding</keyword>
<keyword evidence="4" id="KW-0548">Nucleotidyltransferase</keyword>
<evidence type="ECO:0000313" key="13">
    <source>
        <dbReference type="Proteomes" id="UP000613768"/>
    </source>
</evidence>
<dbReference type="PANTHER" id="PTHR30313:SF2">
    <property type="entry name" value="DNA PRIMASE"/>
    <property type="match status" value="1"/>
</dbReference>
<dbReference type="SMART" id="SM00400">
    <property type="entry name" value="ZnF_CHCC"/>
    <property type="match status" value="1"/>
</dbReference>
<dbReference type="SUPFAM" id="SSF56731">
    <property type="entry name" value="DNA primase core"/>
    <property type="match status" value="1"/>
</dbReference>
<dbReference type="InterPro" id="IPR036977">
    <property type="entry name" value="DNA_primase_Znf_CHC2"/>
</dbReference>
<evidence type="ECO:0000256" key="3">
    <source>
        <dbReference type="ARBA" id="ARBA00022679"/>
    </source>
</evidence>
<dbReference type="GO" id="GO:0008270">
    <property type="term" value="F:zinc ion binding"/>
    <property type="evidence" value="ECO:0007669"/>
    <property type="project" value="UniProtKB-KW"/>
</dbReference>
<proteinExistence type="predicted"/>
<dbReference type="GO" id="GO:1990077">
    <property type="term" value="C:primosome complex"/>
    <property type="evidence" value="ECO:0007669"/>
    <property type="project" value="UniProtKB-KW"/>
</dbReference>
<evidence type="ECO:0000256" key="6">
    <source>
        <dbReference type="ARBA" id="ARBA00022723"/>
    </source>
</evidence>
<dbReference type="GO" id="GO:0003677">
    <property type="term" value="F:DNA binding"/>
    <property type="evidence" value="ECO:0007669"/>
    <property type="project" value="InterPro"/>
</dbReference>
<dbReference type="PANTHER" id="PTHR30313">
    <property type="entry name" value="DNA PRIMASE"/>
    <property type="match status" value="1"/>
</dbReference>
<evidence type="ECO:0000256" key="8">
    <source>
        <dbReference type="ARBA" id="ARBA00022833"/>
    </source>
</evidence>
<keyword evidence="8" id="KW-0862">Zinc</keyword>
<reference evidence="12 13" key="1">
    <citation type="submission" date="2020-09" db="EMBL/GenBank/DDBJ databases">
        <title>Pseudoxanthomonas sp. CAU 1598 isolated from sand of Yaerae Beach.</title>
        <authorList>
            <person name="Kim W."/>
        </authorList>
    </citation>
    <scope>NUCLEOTIDE SEQUENCE [LARGE SCALE GENOMIC DNA]</scope>
    <source>
        <strain evidence="12 13">CAU 1598</strain>
    </source>
</reference>
<dbReference type="GO" id="GO:0000428">
    <property type="term" value="C:DNA-directed RNA polymerase complex"/>
    <property type="evidence" value="ECO:0007669"/>
    <property type="project" value="UniProtKB-KW"/>
</dbReference>
<dbReference type="GO" id="GO:0005737">
    <property type="term" value="C:cytoplasm"/>
    <property type="evidence" value="ECO:0007669"/>
    <property type="project" value="TreeGrafter"/>
</dbReference>
<dbReference type="InterPro" id="IPR006171">
    <property type="entry name" value="TOPRIM_dom"/>
</dbReference>
<feature type="domain" description="Toprim" evidence="11">
    <location>
        <begin position="253"/>
        <end position="336"/>
    </location>
</feature>
<evidence type="ECO:0000256" key="7">
    <source>
        <dbReference type="ARBA" id="ARBA00022771"/>
    </source>
</evidence>
<evidence type="ECO:0000256" key="5">
    <source>
        <dbReference type="ARBA" id="ARBA00022705"/>
    </source>
</evidence>
<evidence type="ECO:0000256" key="9">
    <source>
        <dbReference type="ARBA" id="ARBA00023163"/>
    </source>
</evidence>
<dbReference type="Pfam" id="PF01807">
    <property type="entry name" value="Zn_ribbon_DnaG"/>
    <property type="match status" value="1"/>
</dbReference>